<dbReference type="OrthoDB" id="9808428at2"/>
<proteinExistence type="inferred from homology"/>
<dbReference type="SUPFAM" id="SSF52980">
    <property type="entry name" value="Restriction endonuclease-like"/>
    <property type="match status" value="1"/>
</dbReference>
<dbReference type="InterPro" id="IPR006442">
    <property type="entry name" value="Antitoxin_Phd/YefM"/>
</dbReference>
<dbReference type="PANTHER" id="PTHR34107">
    <property type="entry name" value="SLL0198 PROTEIN-RELATED"/>
    <property type="match status" value="1"/>
</dbReference>
<dbReference type="NCBIfam" id="TIGR01552">
    <property type="entry name" value="phd_fam"/>
    <property type="match status" value="1"/>
</dbReference>
<reference evidence="4" key="1">
    <citation type="submission" date="2018-12" db="EMBL/GenBank/DDBJ databases">
        <authorList>
            <person name="Sun L."/>
            <person name="Chen Z."/>
        </authorList>
    </citation>
    <scope>NUCLEOTIDE SEQUENCE [LARGE SCALE GENOMIC DNA]</scope>
    <source>
        <strain evidence="4">DSM 16012</strain>
    </source>
</reference>
<comment type="similarity">
    <text evidence="1 2">Belongs to the phD/YefM antitoxin family.</text>
</comment>
<dbReference type="InterPro" id="IPR011335">
    <property type="entry name" value="Restrct_endonuc-II-like"/>
</dbReference>
<dbReference type="InterPro" id="IPR036165">
    <property type="entry name" value="YefM-like_sf"/>
</dbReference>
<sequence>MKVPSTEVQNNFGKYLKFAEAGEEIIVTKNGRDAAKIIRIETESSLVGEDAPEYRTGREWVTYEEYLDLVEESEQRYELIDGSLFNLASPTYAHQHAVHELHGIFYTWFKGKNCTPLTSPFDIKLVKSEDNICVVQPDIVVICDKEKIDENGKYQGVPTLVVEVLSPSTKRKDLITKLELYLVCGVKEYWIVDPRNRTVTVYTLDGQDIVENRTFASGADEFAQSFTFGGLSARLQDVFG</sequence>
<keyword evidence="5" id="KW-1185">Reference proteome</keyword>
<comment type="caution">
    <text evidence="4">The sequence shown here is derived from an EMBL/GenBank/DDBJ whole genome shotgun (WGS) entry which is preliminary data.</text>
</comment>
<evidence type="ECO:0000256" key="2">
    <source>
        <dbReference type="RuleBase" id="RU362080"/>
    </source>
</evidence>
<comment type="function">
    <text evidence="2">Antitoxin component of a type II toxin-antitoxin (TA) system.</text>
</comment>
<evidence type="ECO:0000256" key="1">
    <source>
        <dbReference type="ARBA" id="ARBA00009981"/>
    </source>
</evidence>
<dbReference type="InterPro" id="IPR012296">
    <property type="entry name" value="Nuclease_put_TT1808"/>
</dbReference>
<dbReference type="Gene3D" id="3.90.1570.10">
    <property type="entry name" value="tt1808, chain A"/>
    <property type="match status" value="1"/>
</dbReference>
<dbReference type="RefSeq" id="WP_120072437.1">
    <property type="nucleotide sequence ID" value="NZ_CP126113.1"/>
</dbReference>
<organism evidence="4 5">
    <name type="scientific">Siminovitchia fortis</name>
    <dbReference type="NCBI Taxonomy" id="254758"/>
    <lineage>
        <taxon>Bacteria</taxon>
        <taxon>Bacillati</taxon>
        <taxon>Bacillota</taxon>
        <taxon>Bacilli</taxon>
        <taxon>Bacillales</taxon>
        <taxon>Bacillaceae</taxon>
        <taxon>Siminovitchia</taxon>
    </lineage>
</organism>
<dbReference type="Pfam" id="PF02604">
    <property type="entry name" value="PhdYeFM_antitox"/>
    <property type="match status" value="1"/>
</dbReference>
<dbReference type="EMBL" id="QYTU02000015">
    <property type="protein sequence ID" value="RWR11675.1"/>
    <property type="molecule type" value="Genomic_DNA"/>
</dbReference>
<dbReference type="InterPro" id="IPR008538">
    <property type="entry name" value="Uma2"/>
</dbReference>
<dbReference type="Pfam" id="PF05685">
    <property type="entry name" value="Uma2"/>
    <property type="match status" value="1"/>
</dbReference>
<dbReference type="PANTHER" id="PTHR34107:SF4">
    <property type="entry name" value="SLL1222 PROTEIN"/>
    <property type="match status" value="1"/>
</dbReference>
<dbReference type="Gene3D" id="3.40.1620.10">
    <property type="entry name" value="YefM-like domain"/>
    <property type="match status" value="1"/>
</dbReference>
<evidence type="ECO:0000313" key="5">
    <source>
        <dbReference type="Proteomes" id="UP000273811"/>
    </source>
</evidence>
<dbReference type="Proteomes" id="UP000273811">
    <property type="component" value="Unassembled WGS sequence"/>
</dbReference>
<feature type="domain" description="Putative restriction endonuclease" evidence="3">
    <location>
        <begin position="64"/>
        <end position="232"/>
    </location>
</feature>
<gene>
    <name evidence="4" type="ORF">D4N35_008435</name>
</gene>
<dbReference type="SUPFAM" id="SSF143120">
    <property type="entry name" value="YefM-like"/>
    <property type="match status" value="1"/>
</dbReference>
<evidence type="ECO:0000313" key="4">
    <source>
        <dbReference type="EMBL" id="RWR11675.1"/>
    </source>
</evidence>
<dbReference type="AlphaFoldDB" id="A0A443IUA2"/>
<evidence type="ECO:0000259" key="3">
    <source>
        <dbReference type="Pfam" id="PF05685"/>
    </source>
</evidence>
<protein>
    <recommendedName>
        <fullName evidence="2">Antitoxin</fullName>
    </recommendedName>
</protein>
<dbReference type="CDD" id="cd06260">
    <property type="entry name" value="DUF820-like"/>
    <property type="match status" value="1"/>
</dbReference>
<name>A0A443IUA2_9BACI</name>
<accession>A0A443IUA2</accession>